<sequence length="514" mass="56036">MTEVLIGKDSTGVACVKITKGAYDPITTSDERRERFYFSSKWTNQLSTPELDECPYVVWGGSSPRYVKSPASASASTFGLMRIDSDNRFEESTYYVRGTVRYPDVRYSMPVFDLLPIWRSNDRYRGRNMRERTYGASYGPAGVLGGFNGTGGTGTWSRRMEVSDGGAPVNLDYGIAFSSSAYNSNDQDSGYNHVLIVYNLPGNNTALDGPALPSPNPEGKETVLISSTQCKVAKPGYDVDVATPSQLAFDATGRPLNVIAAADIAIPLGASSFNVGITLPALTAIDMSCYDASASEIHYPMKLSDGNSNYGVEYWTDGSLIRFNNTKKACRARFIVYGYDPLGPSSGANDVLRQFDEGGENVTQFLRPGAASNPRFSDIILDSRRPVIQILADGYFSVPTHTGSLAAPTATTVSYDAAGFFPYVKYMTVHGSGLTEEIRAPRVNRRFQNSLSDGGLSGDGSYCRYSQTEATFYTAKGRPRYTFYREAGGGEIVNVMDEKPMVGIRWFVLGIPLP</sequence>
<protein>
    <submittedName>
        <fullName evidence="1">Uncharacterized protein</fullName>
    </submittedName>
</protein>
<proteinExistence type="predicted"/>
<dbReference type="Proteomes" id="UP001177080">
    <property type="component" value="Unassembled WGS sequence"/>
</dbReference>
<accession>A0ABT8XHN2</accession>
<name>A0ABT8XHN2_9HYPH</name>
<dbReference type="RefSeq" id="WP_244760860.1">
    <property type="nucleotide sequence ID" value="NZ_JALJCJ010000002.1"/>
</dbReference>
<keyword evidence="2" id="KW-1185">Reference proteome</keyword>
<evidence type="ECO:0000313" key="1">
    <source>
        <dbReference type="EMBL" id="MDO6123238.1"/>
    </source>
</evidence>
<evidence type="ECO:0000313" key="2">
    <source>
        <dbReference type="Proteomes" id="UP001177080"/>
    </source>
</evidence>
<reference evidence="1" key="1">
    <citation type="submission" date="2022-04" db="EMBL/GenBank/DDBJ databases">
        <title>Shinella lacus sp. nov., a novel member of the genus Shinella from water.</title>
        <authorList>
            <person name="Deng Y."/>
        </authorList>
    </citation>
    <scope>NUCLEOTIDE SEQUENCE</scope>
    <source>
        <strain evidence="1">JCM 31239</strain>
    </source>
</reference>
<organism evidence="1 2">
    <name type="scientific">Shinella curvata</name>
    <dbReference type="NCBI Taxonomy" id="1817964"/>
    <lineage>
        <taxon>Bacteria</taxon>
        <taxon>Pseudomonadati</taxon>
        <taxon>Pseudomonadota</taxon>
        <taxon>Alphaproteobacteria</taxon>
        <taxon>Hyphomicrobiales</taxon>
        <taxon>Rhizobiaceae</taxon>
        <taxon>Shinella</taxon>
    </lineage>
</organism>
<comment type="caution">
    <text evidence="1">The sequence shown here is derived from an EMBL/GenBank/DDBJ whole genome shotgun (WGS) entry which is preliminary data.</text>
</comment>
<gene>
    <name evidence="1" type="ORF">GB928_018780</name>
</gene>
<dbReference type="EMBL" id="WHSC02000007">
    <property type="protein sequence ID" value="MDO6123238.1"/>
    <property type="molecule type" value="Genomic_DNA"/>
</dbReference>